<keyword evidence="4" id="KW-1133">Transmembrane helix</keyword>
<dbReference type="InterPro" id="IPR036770">
    <property type="entry name" value="Ankyrin_rpt-contain_sf"/>
</dbReference>
<dbReference type="PROSITE" id="PS50088">
    <property type="entry name" value="ANK_REPEAT"/>
    <property type="match status" value="1"/>
</dbReference>
<evidence type="ECO:0000256" key="2">
    <source>
        <dbReference type="SAM" id="Coils"/>
    </source>
</evidence>
<keyword evidence="4" id="KW-0812">Transmembrane</keyword>
<dbReference type="Proteomes" id="UP000683360">
    <property type="component" value="Unassembled WGS sequence"/>
</dbReference>
<accession>A0A8S3UWC3</accession>
<feature type="transmembrane region" description="Helical" evidence="4">
    <location>
        <begin position="132"/>
        <end position="150"/>
    </location>
</feature>
<keyword evidence="2" id="KW-0175">Coiled coil</keyword>
<feature type="transmembrane region" description="Helical" evidence="4">
    <location>
        <begin position="195"/>
        <end position="214"/>
    </location>
</feature>
<dbReference type="EMBL" id="CAJPWZ010003007">
    <property type="protein sequence ID" value="CAG2249845.1"/>
    <property type="molecule type" value="Genomic_DNA"/>
</dbReference>
<evidence type="ECO:0000256" key="4">
    <source>
        <dbReference type="SAM" id="Phobius"/>
    </source>
</evidence>
<feature type="compositionally biased region" description="Acidic residues" evidence="3">
    <location>
        <begin position="662"/>
        <end position="671"/>
    </location>
</feature>
<evidence type="ECO:0000256" key="1">
    <source>
        <dbReference type="PROSITE-ProRule" id="PRU00023"/>
    </source>
</evidence>
<dbReference type="PROSITE" id="PS50297">
    <property type="entry name" value="ANK_REP_REGION"/>
    <property type="match status" value="1"/>
</dbReference>
<reference evidence="6" key="1">
    <citation type="submission" date="2021-03" db="EMBL/GenBank/DDBJ databases">
        <authorList>
            <person name="Bekaert M."/>
        </authorList>
    </citation>
    <scope>NUCLEOTIDE SEQUENCE</scope>
</reference>
<comment type="caution">
    <text evidence="6">The sequence shown here is derived from an EMBL/GenBank/DDBJ whole genome shotgun (WGS) entry which is preliminary data.</text>
</comment>
<feature type="repeat" description="ANK" evidence="1">
    <location>
        <begin position="850"/>
        <end position="874"/>
    </location>
</feature>
<dbReference type="OrthoDB" id="6110576at2759"/>
<keyword evidence="1" id="KW-0040">ANK repeat</keyword>
<dbReference type="SUPFAM" id="SSF48403">
    <property type="entry name" value="Ankyrin repeat"/>
    <property type="match status" value="1"/>
</dbReference>
<feature type="compositionally biased region" description="Basic and acidic residues" evidence="3">
    <location>
        <begin position="646"/>
        <end position="659"/>
    </location>
</feature>
<protein>
    <recommendedName>
        <fullName evidence="5">DUF7869 domain-containing protein</fullName>
    </recommendedName>
</protein>
<dbReference type="Pfam" id="PF25273">
    <property type="entry name" value="DUF7869"/>
    <property type="match status" value="1"/>
</dbReference>
<evidence type="ECO:0000256" key="3">
    <source>
        <dbReference type="SAM" id="MobiDB-lite"/>
    </source>
</evidence>
<proteinExistence type="predicted"/>
<dbReference type="InterPro" id="IPR057191">
    <property type="entry name" value="DUF7869"/>
</dbReference>
<feature type="region of interest" description="Disordered" evidence="3">
    <location>
        <begin position="646"/>
        <end position="671"/>
    </location>
</feature>
<feature type="transmembrane region" description="Helical" evidence="4">
    <location>
        <begin position="410"/>
        <end position="428"/>
    </location>
</feature>
<dbReference type="AlphaFoldDB" id="A0A8S3UWC3"/>
<keyword evidence="4" id="KW-0472">Membrane</keyword>
<evidence type="ECO:0000313" key="6">
    <source>
        <dbReference type="EMBL" id="CAG2249845.1"/>
    </source>
</evidence>
<gene>
    <name evidence="6" type="ORF">MEDL_61592</name>
</gene>
<feature type="domain" description="DUF7869" evidence="5">
    <location>
        <begin position="405"/>
        <end position="588"/>
    </location>
</feature>
<evidence type="ECO:0000259" key="5">
    <source>
        <dbReference type="Pfam" id="PF25273"/>
    </source>
</evidence>
<name>A0A8S3UWC3_MYTED</name>
<organism evidence="6 7">
    <name type="scientific">Mytilus edulis</name>
    <name type="common">Blue mussel</name>
    <dbReference type="NCBI Taxonomy" id="6550"/>
    <lineage>
        <taxon>Eukaryota</taxon>
        <taxon>Metazoa</taxon>
        <taxon>Spiralia</taxon>
        <taxon>Lophotrochozoa</taxon>
        <taxon>Mollusca</taxon>
        <taxon>Bivalvia</taxon>
        <taxon>Autobranchia</taxon>
        <taxon>Pteriomorphia</taxon>
        <taxon>Mytilida</taxon>
        <taxon>Mytiloidea</taxon>
        <taxon>Mytilidae</taxon>
        <taxon>Mytilinae</taxon>
        <taxon>Mytilus</taxon>
    </lineage>
</organism>
<dbReference type="InterPro" id="IPR002110">
    <property type="entry name" value="Ankyrin_rpt"/>
</dbReference>
<feature type="coiled-coil region" evidence="2">
    <location>
        <begin position="344"/>
        <end position="375"/>
    </location>
</feature>
<keyword evidence="7" id="KW-1185">Reference proteome</keyword>
<feature type="region of interest" description="Disordered" evidence="3">
    <location>
        <begin position="53"/>
        <end position="81"/>
    </location>
</feature>
<evidence type="ECO:0000313" key="7">
    <source>
        <dbReference type="Proteomes" id="UP000683360"/>
    </source>
</evidence>
<dbReference type="Gene3D" id="1.25.40.20">
    <property type="entry name" value="Ankyrin repeat-containing domain"/>
    <property type="match status" value="1"/>
</dbReference>
<dbReference type="PANTHER" id="PTHR33153">
    <property type="entry name" value="MYND-TYPE DOMAIN-CONTAINING PROTEIN"/>
    <property type="match status" value="1"/>
</dbReference>
<feature type="compositionally biased region" description="Acidic residues" evidence="3">
    <location>
        <begin position="57"/>
        <end position="81"/>
    </location>
</feature>
<sequence length="933" mass="107478">MADSDDYFNSLEDAIDSDYVNITDTWMMEMNRPDESDNGEDSDYENITDTCMMEMNSPDESDNGEDSYQDTDDSDLECESGDEVAENIEASGKSFKDKRGRPFGSSVDCHLNYPGDETMETPVRKKRRSLKALTSFAYMVCCSMLCMSGLDIMTAETVRNNFQSLSTNERSQFILNWLQSHSRINEHTCKYEFKYLIGTSSVCLSAFLLVLGIPKSTYYSIQKKFYDGSVVINKIGNRLGRMKASSQSAMTWLQMYAIQFGEKLPNQEKIHLPPCVTKKSIYSEMVEYQHDKGEPEVISMSHFMLLWRTCLCHIAIPKVSRFSKCNKCIKIKTKLSSTRSKTKKQELQRRREKHLKQQNMERRKYYKHIQKAKEQPGKYLSVIIDSMDQSKTQLPHFLYKSKFTGNMWKLRVHLIGVLLHGISTYGFFDLFEYPHSANLTISTLINILAGLEDIPPVLYLQMDNCYRENKNRFVFGFLSLLVELGVFKKVKVSFLMVGHTHEDVDQVFSRFSSWLARQAVLTLPKLMRAFEFCTTPNPVSVQTSKVWDIAGWITQYLNKMCNHSYPHIFKIIKKDEKTRLFYKKWSTDKTWQEPEEQLLLGVPTDSPKIIIPDYNKIDLTKLKKDITESPEEAVWPISDLIEKAKERDMKETSDTRQFSDSELSDVSDEDEPIPQLVVGKKKSGSQGDNSTITVSVGEMVLLNLEEYDKEWPQVAQVINFDEETCMIHWFRGSKTKPWKPCSRAIQGKKGKREAWTQTINITEIIRNKQNKLYISSKKHTTTSYFRTEQIVHQQYKPHNFKLLQNITDCTPAVSNTQLQVTSEQNKLEDTWRSVDSSLIEGCKIDITDSDGETALHGAAQVGYLQITRCLVEQGGASPLIKSHQILEGVDGVYRYRRCGSGIQIYESVDGVYRYRRVWMGYTDIGECGWGIQI</sequence>
<dbReference type="PANTHER" id="PTHR33153:SF3">
    <property type="entry name" value="TRAFFICKING PROTEIN PARTICLE COMPLEX SUBUNIT 11 DOMAIN-CONTAINING PROTEIN"/>
    <property type="match status" value="1"/>
</dbReference>
<dbReference type="Pfam" id="PF00023">
    <property type="entry name" value="Ank"/>
    <property type="match status" value="1"/>
</dbReference>